<organism evidence="2 3">
    <name type="scientific">Cytobacillus eiseniae</name>
    <dbReference type="NCBI Taxonomy" id="762947"/>
    <lineage>
        <taxon>Bacteria</taxon>
        <taxon>Bacillati</taxon>
        <taxon>Bacillota</taxon>
        <taxon>Bacilli</taxon>
        <taxon>Bacillales</taxon>
        <taxon>Bacillaceae</taxon>
        <taxon>Cytobacillus</taxon>
    </lineage>
</organism>
<dbReference type="EMBL" id="JAGIKZ010000001">
    <property type="protein sequence ID" value="MBP2239743.1"/>
    <property type="molecule type" value="Genomic_DNA"/>
</dbReference>
<dbReference type="Pfam" id="PF09580">
    <property type="entry name" value="Spore_YhcN_YlaJ"/>
    <property type="match status" value="1"/>
</dbReference>
<comment type="caution">
    <text evidence="2">The sequence shown here is derived from an EMBL/GenBank/DDBJ whole genome shotgun (WGS) entry which is preliminary data.</text>
</comment>
<dbReference type="InterPro" id="IPR014247">
    <property type="entry name" value="Spore_lipoprot_YhcN/YlaJ"/>
</dbReference>
<keyword evidence="3" id="KW-1185">Reference proteome</keyword>
<keyword evidence="2" id="KW-0449">Lipoprotein</keyword>
<accession>A0ABS4RA18</accession>
<keyword evidence="1" id="KW-0732">Signal</keyword>
<name>A0ABS4RA18_9BACI</name>
<evidence type="ECO:0000313" key="3">
    <source>
        <dbReference type="Proteomes" id="UP001519293"/>
    </source>
</evidence>
<dbReference type="Proteomes" id="UP001519293">
    <property type="component" value="Unassembled WGS sequence"/>
</dbReference>
<protein>
    <submittedName>
        <fullName evidence="2">YhcN/YlaJ family sporulation lipoprotein</fullName>
    </submittedName>
</protein>
<dbReference type="RefSeq" id="WP_066394415.1">
    <property type="nucleotide sequence ID" value="NZ_JAGIKZ010000001.1"/>
</dbReference>
<gene>
    <name evidence="2" type="ORF">J2Z40_000296</name>
</gene>
<feature type="chain" id="PRO_5046897769" evidence="1">
    <location>
        <begin position="20"/>
        <end position="186"/>
    </location>
</feature>
<reference evidence="2 3" key="1">
    <citation type="submission" date="2021-03" db="EMBL/GenBank/DDBJ databases">
        <title>Genomic Encyclopedia of Type Strains, Phase IV (KMG-IV): sequencing the most valuable type-strain genomes for metagenomic binning, comparative biology and taxonomic classification.</title>
        <authorList>
            <person name="Goeker M."/>
        </authorList>
    </citation>
    <scope>NUCLEOTIDE SEQUENCE [LARGE SCALE GENOMIC DNA]</scope>
    <source>
        <strain evidence="2 3">DSM 26675</strain>
    </source>
</reference>
<proteinExistence type="predicted"/>
<dbReference type="InterPro" id="IPR019076">
    <property type="entry name" value="Spore_lipoprot_YhcN/YlaJ-like"/>
</dbReference>
<sequence length="186" mass="20961">MKKLFFLSVLTAITLSACGMNNNNNLDDTALRNQDVSDPIRVNNRNRHTDTNNLADREPLLRVRDNARNVNETPKMRLADQAADKIASMPEVEQVSVIVSNDNAYVAAELSNGVELTKKVEQKIADQVKSVDQQIDDVYVSANPDFYNRMATYSNHIRNGEPIEGFFEGFADTVRRVFPTNTNNNR</sequence>
<evidence type="ECO:0000256" key="1">
    <source>
        <dbReference type="SAM" id="SignalP"/>
    </source>
</evidence>
<dbReference type="NCBIfam" id="TIGR02898">
    <property type="entry name" value="spore_YhcN_YlaJ"/>
    <property type="match status" value="1"/>
</dbReference>
<feature type="signal peptide" evidence="1">
    <location>
        <begin position="1"/>
        <end position="19"/>
    </location>
</feature>
<evidence type="ECO:0000313" key="2">
    <source>
        <dbReference type="EMBL" id="MBP2239743.1"/>
    </source>
</evidence>
<dbReference type="PROSITE" id="PS51257">
    <property type="entry name" value="PROKAR_LIPOPROTEIN"/>
    <property type="match status" value="1"/>
</dbReference>